<name>A0A1H1PJB2_9ACTN</name>
<dbReference type="Gene3D" id="3.20.20.30">
    <property type="entry name" value="Luciferase-like domain"/>
    <property type="match status" value="1"/>
</dbReference>
<dbReference type="PANTHER" id="PTHR30137:SF8">
    <property type="entry name" value="BLR5498 PROTEIN"/>
    <property type="match status" value="1"/>
</dbReference>
<proteinExistence type="predicted"/>
<dbReference type="GO" id="GO:0005829">
    <property type="term" value="C:cytosol"/>
    <property type="evidence" value="ECO:0007669"/>
    <property type="project" value="TreeGrafter"/>
</dbReference>
<dbReference type="GO" id="GO:0004497">
    <property type="term" value="F:monooxygenase activity"/>
    <property type="evidence" value="ECO:0007669"/>
    <property type="project" value="UniProtKB-KW"/>
</dbReference>
<protein>
    <submittedName>
        <fullName evidence="5">Flavin-dependent oxidoreductase, luciferase family (Includes alkanesulfonate monooxygenase SsuD and methylene tetrahydromethanopterin reductase)</fullName>
    </submittedName>
</protein>
<evidence type="ECO:0000259" key="4">
    <source>
        <dbReference type="Pfam" id="PF00296"/>
    </source>
</evidence>
<dbReference type="STRING" id="630515.SAMN04489812_0919"/>
<evidence type="ECO:0000256" key="2">
    <source>
        <dbReference type="ARBA" id="ARBA00023033"/>
    </source>
</evidence>
<sequence>MKFIGLTLGFNPEPRLSSKEKLDNVVAAAVWAEEAGLDGFGVGEHHTPDTEISSPPVILASIAARTTRLRLFTGVTVLSVLDPVRVAEDYATLDNLSDGRVEIIIGKGNTPLQGKVFGYDAEDQWDRNAEKYDLLHRLITEKSITWSGRYRPPLTDFSPRPDWLQPAPRIWHGSATSTQSTDLAARAGDPLFSANVTGKLEQYRDLVDDYRKRWADHGRDPADALVGAGAAAFHVAPTSQQAHREYEPYFRAFLDRASTFKQQLPFADLDEAIAGGSYYVGSPEQVLDKLHRYQQALGHEVQHVGDVDLTDPVRLRGLEAFATEVLPEARKIPDRLWEGPAGRPPVDDDHDVKEGTPA</sequence>
<dbReference type="InterPro" id="IPR011251">
    <property type="entry name" value="Luciferase-like_dom"/>
</dbReference>
<evidence type="ECO:0000256" key="1">
    <source>
        <dbReference type="ARBA" id="ARBA00023002"/>
    </source>
</evidence>
<evidence type="ECO:0000313" key="5">
    <source>
        <dbReference type="EMBL" id="SDS11224.1"/>
    </source>
</evidence>
<keyword evidence="2 5" id="KW-0503">Monooxygenase</keyword>
<evidence type="ECO:0000313" key="6">
    <source>
        <dbReference type="Proteomes" id="UP000199103"/>
    </source>
</evidence>
<dbReference type="OrthoDB" id="9776438at2"/>
<dbReference type="SUPFAM" id="SSF51679">
    <property type="entry name" value="Bacterial luciferase-like"/>
    <property type="match status" value="1"/>
</dbReference>
<dbReference type="InterPro" id="IPR036661">
    <property type="entry name" value="Luciferase-like_sf"/>
</dbReference>
<dbReference type="PANTHER" id="PTHR30137">
    <property type="entry name" value="LUCIFERASE-LIKE MONOOXYGENASE"/>
    <property type="match status" value="1"/>
</dbReference>
<dbReference type="Proteomes" id="UP000199103">
    <property type="component" value="Chromosome I"/>
</dbReference>
<dbReference type="Pfam" id="PF00296">
    <property type="entry name" value="Bac_luciferase"/>
    <property type="match status" value="1"/>
</dbReference>
<reference evidence="5 6" key="1">
    <citation type="submission" date="2016-10" db="EMBL/GenBank/DDBJ databases">
        <authorList>
            <person name="de Groot N.N."/>
        </authorList>
    </citation>
    <scope>NUCLEOTIDE SEQUENCE [LARGE SCALE GENOMIC DNA]</scope>
    <source>
        <strain evidence="5 6">DSM 21800</strain>
    </source>
</reference>
<keyword evidence="1" id="KW-0560">Oxidoreductase</keyword>
<keyword evidence="6" id="KW-1185">Reference proteome</keyword>
<dbReference type="GO" id="GO:0016705">
    <property type="term" value="F:oxidoreductase activity, acting on paired donors, with incorporation or reduction of molecular oxygen"/>
    <property type="evidence" value="ECO:0007669"/>
    <property type="project" value="InterPro"/>
</dbReference>
<feature type="compositionally biased region" description="Basic and acidic residues" evidence="3">
    <location>
        <begin position="345"/>
        <end position="358"/>
    </location>
</feature>
<dbReference type="InterPro" id="IPR050766">
    <property type="entry name" value="Bact_Lucif_Oxidored"/>
</dbReference>
<dbReference type="EMBL" id="LT629772">
    <property type="protein sequence ID" value="SDS11224.1"/>
    <property type="molecule type" value="Genomic_DNA"/>
</dbReference>
<feature type="region of interest" description="Disordered" evidence="3">
    <location>
        <begin position="335"/>
        <end position="358"/>
    </location>
</feature>
<evidence type="ECO:0000256" key="3">
    <source>
        <dbReference type="SAM" id="MobiDB-lite"/>
    </source>
</evidence>
<gene>
    <name evidence="5" type="ORF">SAMN04489812_0919</name>
</gene>
<feature type="domain" description="Luciferase-like" evidence="4">
    <location>
        <begin position="1"/>
        <end position="299"/>
    </location>
</feature>
<dbReference type="AlphaFoldDB" id="A0A1H1PJB2"/>
<organism evidence="5 6">
    <name type="scientific">Microlunatus soli</name>
    <dbReference type="NCBI Taxonomy" id="630515"/>
    <lineage>
        <taxon>Bacteria</taxon>
        <taxon>Bacillati</taxon>
        <taxon>Actinomycetota</taxon>
        <taxon>Actinomycetes</taxon>
        <taxon>Propionibacteriales</taxon>
        <taxon>Propionibacteriaceae</taxon>
        <taxon>Microlunatus</taxon>
    </lineage>
</organism>
<accession>A0A1H1PJB2</accession>
<dbReference type="RefSeq" id="WP_091520571.1">
    <property type="nucleotide sequence ID" value="NZ_LT629772.1"/>
</dbReference>